<accession>A0ABP9Y4U8</accession>
<comment type="caution">
    <text evidence="1">The sequence shown here is derived from an EMBL/GenBank/DDBJ whole genome shotgun (WGS) entry which is preliminary data.</text>
</comment>
<sequence>MLSLDDIKVKSNLKVDLRILQDEPVQRRDQEVENSVFEASKSCPSVQKFQSDHCKLMIECKTIIDMYIDKGFDVDNVDCIQICGLEILISNVRLSASGLYTGNELFYGSITNSLSQLEKMIDIALNLLDFTEEVVKLKSNYQEERDIMRQNNKNVKGYKYNRALDKTPDNVSKKDRTRRTWVAFRDSRSSPAPFTSLTDL</sequence>
<keyword evidence="2" id="KW-1185">Reference proteome</keyword>
<organism evidence="1 2">
    <name type="scientific">Helicostylum pulchrum</name>
    <dbReference type="NCBI Taxonomy" id="562976"/>
    <lineage>
        <taxon>Eukaryota</taxon>
        <taxon>Fungi</taxon>
        <taxon>Fungi incertae sedis</taxon>
        <taxon>Mucoromycota</taxon>
        <taxon>Mucoromycotina</taxon>
        <taxon>Mucoromycetes</taxon>
        <taxon>Mucorales</taxon>
        <taxon>Mucorineae</taxon>
        <taxon>Mucoraceae</taxon>
        <taxon>Helicostylum</taxon>
    </lineage>
</organism>
<dbReference type="Proteomes" id="UP001476247">
    <property type="component" value="Unassembled WGS sequence"/>
</dbReference>
<evidence type="ECO:0000313" key="1">
    <source>
        <dbReference type="EMBL" id="GAA5802018.1"/>
    </source>
</evidence>
<evidence type="ECO:0000313" key="2">
    <source>
        <dbReference type="Proteomes" id="UP001476247"/>
    </source>
</evidence>
<protein>
    <submittedName>
        <fullName evidence="1">Uncharacterized protein</fullName>
    </submittedName>
</protein>
<dbReference type="EMBL" id="BAABUJ010000021">
    <property type="protein sequence ID" value="GAA5802018.1"/>
    <property type="molecule type" value="Genomic_DNA"/>
</dbReference>
<gene>
    <name evidence="1" type="ORF">HPULCUR_007478</name>
</gene>
<reference evidence="1 2" key="1">
    <citation type="submission" date="2024-04" db="EMBL/GenBank/DDBJ databases">
        <title>genome sequences of Mucor flavus KT1a and Helicostylum pulchrum KT1b strains isolation_sourced from the surface of a dry-aged beef.</title>
        <authorList>
            <person name="Toyotome T."/>
            <person name="Hosono M."/>
            <person name="Torimaru M."/>
            <person name="Fukuda K."/>
            <person name="Mikami N."/>
        </authorList>
    </citation>
    <scope>NUCLEOTIDE SEQUENCE [LARGE SCALE GENOMIC DNA]</scope>
    <source>
        <strain evidence="1 2">KT1b</strain>
    </source>
</reference>
<proteinExistence type="predicted"/>
<name>A0ABP9Y4U8_9FUNG</name>